<protein>
    <submittedName>
        <fullName evidence="3">Intraflagellar transport protein 81 like</fullName>
    </submittedName>
</protein>
<keyword evidence="1" id="KW-0175">Coiled coil</keyword>
<evidence type="ECO:0000256" key="2">
    <source>
        <dbReference type="SAM" id="MobiDB-lite"/>
    </source>
</evidence>
<dbReference type="GO" id="GO:0042073">
    <property type="term" value="P:intraciliary transport"/>
    <property type="evidence" value="ECO:0007669"/>
    <property type="project" value="InterPro"/>
</dbReference>
<evidence type="ECO:0000313" key="3">
    <source>
        <dbReference type="EMBL" id="KAJ6632709.1"/>
    </source>
</evidence>
<dbReference type="OrthoDB" id="276029at2759"/>
<feature type="coiled-coil region" evidence="1">
    <location>
        <begin position="224"/>
        <end position="251"/>
    </location>
</feature>
<gene>
    <name evidence="3" type="primary">Ift81_0</name>
    <name evidence="3" type="ORF">Bhyg_17604</name>
</gene>
<dbReference type="InterPro" id="IPR029600">
    <property type="entry name" value="IFT81"/>
</dbReference>
<dbReference type="GO" id="GO:0015631">
    <property type="term" value="F:tubulin binding"/>
    <property type="evidence" value="ECO:0007669"/>
    <property type="project" value="InterPro"/>
</dbReference>
<dbReference type="AlphaFoldDB" id="A0A9Q0MJJ1"/>
<dbReference type="GO" id="GO:0036064">
    <property type="term" value="C:ciliary basal body"/>
    <property type="evidence" value="ECO:0007669"/>
    <property type="project" value="TreeGrafter"/>
</dbReference>
<dbReference type="GO" id="GO:0060271">
    <property type="term" value="P:cilium assembly"/>
    <property type="evidence" value="ECO:0007669"/>
    <property type="project" value="InterPro"/>
</dbReference>
<comment type="caution">
    <text evidence="3">The sequence shown here is derived from an EMBL/GenBank/DDBJ whole genome shotgun (WGS) entry which is preliminary data.</text>
</comment>
<dbReference type="EMBL" id="WJQU01002580">
    <property type="protein sequence ID" value="KAJ6632709.1"/>
    <property type="molecule type" value="Genomic_DNA"/>
</dbReference>
<sequence length="388" mass="44400">MASQEIANLWNEYKLILDEFKVAHKGHSDSRKESEQFKELKNDIGIIETEKENVKKRLERTSSRLDKIPQQELLLEAGHALRVERDRQKELQNQLETQRQSVHKATVTQDRFLKELNAAQIASHDAAPQYLLQSLLEECEVARFMVQQKLPQEVATKKGEIQILDEVLNHPSISREYLNELQEQIDKIASDVHKMLDHQLADRGNQSDNLLPFRQQAATVARNKDMCAGQLDQVTKELRDVENQIRQKQEILKSVVGGTILRGEDLKQYVNMLRAKSSVYKQKRAELVALKAEVSDLQQALDNLKQQDPTLLFPSANQSEKKDDSIDGISSRPESPIENRGVTELARLVDGLTRAVFGARERATPLSQQLGPLRLKLTELKEQRDLKR</sequence>
<dbReference type="GO" id="GO:0030992">
    <property type="term" value="C:intraciliary transport particle B"/>
    <property type="evidence" value="ECO:0007669"/>
    <property type="project" value="InterPro"/>
</dbReference>
<evidence type="ECO:0000313" key="4">
    <source>
        <dbReference type="Proteomes" id="UP001151699"/>
    </source>
</evidence>
<feature type="non-terminal residue" evidence="3">
    <location>
        <position position="1"/>
    </location>
</feature>
<dbReference type="Proteomes" id="UP001151699">
    <property type="component" value="Unassembled WGS sequence"/>
</dbReference>
<name>A0A9Q0MJJ1_9DIPT</name>
<feature type="region of interest" description="Disordered" evidence="2">
    <location>
        <begin position="308"/>
        <end position="337"/>
    </location>
</feature>
<dbReference type="PANTHER" id="PTHR15614:SF2">
    <property type="entry name" value="INTRAFLAGELLAR TRANSPORT PROTEIN 81 HOMOLOG"/>
    <property type="match status" value="1"/>
</dbReference>
<accession>A0A9Q0MJJ1</accession>
<proteinExistence type="predicted"/>
<evidence type="ECO:0000256" key="1">
    <source>
        <dbReference type="SAM" id="Coils"/>
    </source>
</evidence>
<organism evidence="3 4">
    <name type="scientific">Pseudolycoriella hygida</name>
    <dbReference type="NCBI Taxonomy" id="35572"/>
    <lineage>
        <taxon>Eukaryota</taxon>
        <taxon>Metazoa</taxon>
        <taxon>Ecdysozoa</taxon>
        <taxon>Arthropoda</taxon>
        <taxon>Hexapoda</taxon>
        <taxon>Insecta</taxon>
        <taxon>Pterygota</taxon>
        <taxon>Neoptera</taxon>
        <taxon>Endopterygota</taxon>
        <taxon>Diptera</taxon>
        <taxon>Nematocera</taxon>
        <taxon>Sciaroidea</taxon>
        <taxon>Sciaridae</taxon>
        <taxon>Pseudolycoriella</taxon>
    </lineage>
</organism>
<dbReference type="PANTHER" id="PTHR15614">
    <property type="entry name" value="INTRAFLAGELLAR TRANSPORT PROTEIN 81 HOMOLOG"/>
    <property type="match status" value="1"/>
</dbReference>
<feature type="coiled-coil region" evidence="1">
    <location>
        <begin position="280"/>
        <end position="307"/>
    </location>
</feature>
<keyword evidence="4" id="KW-1185">Reference proteome</keyword>
<reference evidence="3" key="1">
    <citation type="submission" date="2022-07" db="EMBL/GenBank/DDBJ databases">
        <authorList>
            <person name="Trinca V."/>
            <person name="Uliana J.V.C."/>
            <person name="Torres T.T."/>
            <person name="Ward R.J."/>
            <person name="Monesi N."/>
        </authorList>
    </citation>
    <scope>NUCLEOTIDE SEQUENCE</scope>
    <source>
        <strain evidence="3">HSMRA1968</strain>
        <tissue evidence="3">Whole embryos</tissue>
    </source>
</reference>